<evidence type="ECO:0000256" key="3">
    <source>
        <dbReference type="ARBA" id="ARBA00023242"/>
    </source>
</evidence>
<evidence type="ECO:0000256" key="1">
    <source>
        <dbReference type="ARBA" id="ARBA00004123"/>
    </source>
</evidence>
<feature type="region of interest" description="Disordered" evidence="4">
    <location>
        <begin position="1"/>
        <end position="22"/>
    </location>
</feature>
<sequence>MQITSKRKRDQKAQKLSKSTKKTCIRNSIDTPTKRAVLHVLDASIRKRTIPHPINTLNKMFISRKTLLMSIIKKMRHKLISEPKGKPIILYAQSAAIERALEAALILSYQIPLNIQVETGTIEVVDDVLPYDLDKMITSQVRLNSTVKVIISFANLSLFCIKKQHSL</sequence>
<comment type="subcellular location">
    <subcellularLocation>
        <location evidence="1">Nucleus</location>
    </subcellularLocation>
</comment>
<dbReference type="InterPro" id="IPR036882">
    <property type="entry name" value="Alba-like_dom_sf"/>
</dbReference>
<proteinExistence type="predicted"/>
<dbReference type="GO" id="GO:0000172">
    <property type="term" value="C:ribonuclease MRP complex"/>
    <property type="evidence" value="ECO:0007669"/>
    <property type="project" value="InterPro"/>
</dbReference>
<dbReference type="AlphaFoldDB" id="L0PCJ6"/>
<protein>
    <submittedName>
        <fullName evidence="6">Uncharacterized protein</fullName>
    </submittedName>
</protein>
<keyword evidence="2" id="KW-0819">tRNA processing</keyword>
<dbReference type="Pfam" id="PF12328">
    <property type="entry name" value="Rpp20"/>
    <property type="match status" value="1"/>
</dbReference>
<comment type="caution">
    <text evidence="6">The sequence shown here is derived from an EMBL/GenBank/DDBJ whole genome shotgun (WGS) entry which is preliminary data.</text>
</comment>
<dbReference type="EMBL" id="CAKM01000070">
    <property type="protein sequence ID" value="CCJ28425.1"/>
    <property type="molecule type" value="Genomic_DNA"/>
</dbReference>
<evidence type="ECO:0000256" key="4">
    <source>
        <dbReference type="SAM" id="MobiDB-lite"/>
    </source>
</evidence>
<dbReference type="GO" id="GO:0001682">
    <property type="term" value="P:tRNA 5'-leader removal"/>
    <property type="evidence" value="ECO:0007669"/>
    <property type="project" value="InterPro"/>
</dbReference>
<dbReference type="GO" id="GO:0003676">
    <property type="term" value="F:nucleic acid binding"/>
    <property type="evidence" value="ECO:0007669"/>
    <property type="project" value="InterPro"/>
</dbReference>
<gene>
    <name evidence="5" type="ORF">PNEJI1_002276</name>
    <name evidence="6" type="ORF">PNEJI1_002635</name>
</gene>
<evidence type="ECO:0000256" key="2">
    <source>
        <dbReference type="ARBA" id="ARBA00022694"/>
    </source>
</evidence>
<dbReference type="EMBL" id="CAKM01000216">
    <property type="protein sequence ID" value="CCJ29819.1"/>
    <property type="molecule type" value="Genomic_DNA"/>
</dbReference>
<reference evidence="6 7" key="1">
    <citation type="journal article" date="2012" name="MBio">
        <title>De novo assembly of the Pneumocystis jirovecii genome from a single bronchoalveolar lavage fluid specimen from a patient.</title>
        <authorList>
            <person name="Cisse O.H."/>
            <person name="Pagni M."/>
            <person name="Hauser P.M."/>
        </authorList>
    </citation>
    <scope>NUCLEOTIDE SEQUENCE [LARGE SCALE GENOMIC DNA]</scope>
    <source>
        <strain evidence="6 7">SE8</strain>
    </source>
</reference>
<dbReference type="Gene3D" id="3.30.110.20">
    <property type="entry name" value="Alba-like domain"/>
    <property type="match status" value="1"/>
</dbReference>
<dbReference type="GO" id="GO:0005655">
    <property type="term" value="C:nucleolar ribonuclease P complex"/>
    <property type="evidence" value="ECO:0007669"/>
    <property type="project" value="InterPro"/>
</dbReference>
<keyword evidence="3" id="KW-0539">Nucleus</keyword>
<evidence type="ECO:0000313" key="7">
    <source>
        <dbReference type="Proteomes" id="UP000010422"/>
    </source>
</evidence>
<dbReference type="VEuPathDB" id="FungiDB:PNEJI1_002276"/>
<dbReference type="InterPro" id="IPR014612">
    <property type="entry name" value="Pop7/Rpp20"/>
</dbReference>
<feature type="compositionally biased region" description="Basic residues" evidence="4">
    <location>
        <begin position="1"/>
        <end position="10"/>
    </location>
</feature>
<evidence type="ECO:0000313" key="5">
    <source>
        <dbReference type="EMBL" id="CCJ28425.1"/>
    </source>
</evidence>
<evidence type="ECO:0000313" key="6">
    <source>
        <dbReference type="EMBL" id="CCJ29819.1"/>
    </source>
</evidence>
<name>L0PCJ6_PNEJI</name>
<dbReference type="Proteomes" id="UP000010422">
    <property type="component" value="Unassembled WGS sequence"/>
</dbReference>
<accession>L0PCJ6</accession>
<dbReference type="VEuPathDB" id="FungiDB:PNEJI1_002635"/>
<organism evidence="7">
    <name type="scientific">Pneumocystis jirovecii</name>
    <name type="common">Human pneumocystis pneumonia agent</name>
    <dbReference type="NCBI Taxonomy" id="42068"/>
    <lineage>
        <taxon>Eukaryota</taxon>
        <taxon>Fungi</taxon>
        <taxon>Dikarya</taxon>
        <taxon>Ascomycota</taxon>
        <taxon>Taphrinomycotina</taxon>
        <taxon>Pneumocystomycetes</taxon>
        <taxon>Pneumocystaceae</taxon>
        <taxon>Pneumocystis</taxon>
    </lineage>
</organism>